<feature type="chain" id="PRO_5047239023" evidence="9">
    <location>
        <begin position="20"/>
        <end position="615"/>
    </location>
</feature>
<feature type="transmembrane region" description="Helical" evidence="8">
    <location>
        <begin position="389"/>
        <end position="408"/>
    </location>
</feature>
<dbReference type="Proteomes" id="UP000829291">
    <property type="component" value="Chromosome 4"/>
</dbReference>
<evidence type="ECO:0000256" key="8">
    <source>
        <dbReference type="SAM" id="Phobius"/>
    </source>
</evidence>
<evidence type="ECO:0000256" key="9">
    <source>
        <dbReference type="SAM" id="SignalP"/>
    </source>
</evidence>
<proteinExistence type="predicted"/>
<reference evidence="12" key="1">
    <citation type="submission" date="2025-08" db="UniProtKB">
        <authorList>
            <consortium name="RefSeq"/>
        </authorList>
    </citation>
    <scope>IDENTIFICATION</scope>
    <source>
        <tissue evidence="12">Thorax and Abdomen</tissue>
    </source>
</reference>
<dbReference type="Pfam" id="PF24576">
    <property type="entry name" value="IR75A_N"/>
    <property type="match status" value="1"/>
</dbReference>
<evidence type="ECO:0000259" key="10">
    <source>
        <dbReference type="Pfam" id="PF24576"/>
    </source>
</evidence>
<name>A0ABM3G1G6_NEOLC</name>
<keyword evidence="5 8" id="KW-0472">Membrane</keyword>
<sequence>MFAVSFSCILFLLIRLSTADHMMQLVIKAFSEYNSVHCHILLFSSAGIFYEQRALVDFYKATILNNYAPTVMENIIDESGKSNTFDRQNQCVRPLRSFIMGNVSNIAKYMVIAERSKNTLKDTWLLFVKDSYEQELIISQVELSIRSEVYIARRTVDGYEFWEIYQTAKRESISVIYYGNWTIDAGLTVTELSILERRHNFRGAVLRAIMFEMDRYTEIKESLQTRLMKCVWNLLEKKLNFTTKPVVLADNYWEHRVHNNKWNDIIVGLLAENKADVSMIAPSVESFSPHIIDQSGLLDKTEYRIFLKKWEVGLDSWFHFFDPLRPNVWYLTVFMTVMLSVMILLINRVACKVGLMKSRYYYSDVCIALHRMLCLQGGDIQQEMSSMSLLFVFINFWAYLIQIMYSAALASSMAIKHYEVPFHSFKELLADGNYEFGVHRYSLEYALFYKTNDTFLMKLNTAMMEQNVSKLPTTYLQGLQRVCSENKYAFMASKLQVFELQSQLPCELHYLTDEEYTVNSAYAMSKHNEYLPLINGWLCKLKETGLISKINRNVLGLGQHFSDDSRSFRSRELQDTIILQLLFIVGIVLSIVTLFAERTYNRMRRNGVKARSGHN</sequence>
<dbReference type="RefSeq" id="XP_046594118.1">
    <property type="nucleotide sequence ID" value="XM_046738162.1"/>
</dbReference>
<evidence type="ECO:0000256" key="6">
    <source>
        <dbReference type="ARBA" id="ARBA00023170"/>
    </source>
</evidence>
<dbReference type="SUPFAM" id="SSF53850">
    <property type="entry name" value="Periplasmic binding protein-like II"/>
    <property type="match status" value="1"/>
</dbReference>
<dbReference type="GeneID" id="107220485"/>
<keyword evidence="2" id="KW-1003">Cell membrane</keyword>
<evidence type="ECO:0000256" key="2">
    <source>
        <dbReference type="ARBA" id="ARBA00022475"/>
    </source>
</evidence>
<feature type="transmembrane region" description="Helical" evidence="8">
    <location>
        <begin position="577"/>
        <end position="596"/>
    </location>
</feature>
<keyword evidence="9" id="KW-0732">Signal</keyword>
<evidence type="ECO:0000313" key="11">
    <source>
        <dbReference type="Proteomes" id="UP000829291"/>
    </source>
</evidence>
<gene>
    <name evidence="12" type="primary">LOC107220485</name>
</gene>
<feature type="transmembrane region" description="Helical" evidence="8">
    <location>
        <begin position="328"/>
        <end position="350"/>
    </location>
</feature>
<keyword evidence="3 8" id="KW-0812">Transmembrane</keyword>
<keyword evidence="6" id="KW-0675">Receptor</keyword>
<accession>A0ABM3G1G6</accession>
<keyword evidence="4 8" id="KW-1133">Transmembrane helix</keyword>
<evidence type="ECO:0000256" key="4">
    <source>
        <dbReference type="ARBA" id="ARBA00022989"/>
    </source>
</evidence>
<evidence type="ECO:0000256" key="7">
    <source>
        <dbReference type="ARBA" id="ARBA00023180"/>
    </source>
</evidence>
<dbReference type="InterPro" id="IPR052192">
    <property type="entry name" value="Insect_Ionotropic_Sensory_Rcpt"/>
</dbReference>
<evidence type="ECO:0000313" key="12">
    <source>
        <dbReference type="RefSeq" id="XP_046594118.1"/>
    </source>
</evidence>
<evidence type="ECO:0000256" key="5">
    <source>
        <dbReference type="ARBA" id="ARBA00023136"/>
    </source>
</evidence>
<dbReference type="PANTHER" id="PTHR42643">
    <property type="entry name" value="IONOTROPIC RECEPTOR 20A-RELATED"/>
    <property type="match status" value="1"/>
</dbReference>
<dbReference type="Gene3D" id="3.40.190.10">
    <property type="entry name" value="Periplasmic binding protein-like II"/>
    <property type="match status" value="3"/>
</dbReference>
<organism evidence="11 12">
    <name type="scientific">Neodiprion lecontei</name>
    <name type="common">Redheaded pine sawfly</name>
    <dbReference type="NCBI Taxonomy" id="441921"/>
    <lineage>
        <taxon>Eukaryota</taxon>
        <taxon>Metazoa</taxon>
        <taxon>Ecdysozoa</taxon>
        <taxon>Arthropoda</taxon>
        <taxon>Hexapoda</taxon>
        <taxon>Insecta</taxon>
        <taxon>Pterygota</taxon>
        <taxon>Neoptera</taxon>
        <taxon>Endopterygota</taxon>
        <taxon>Hymenoptera</taxon>
        <taxon>Tenthredinoidea</taxon>
        <taxon>Diprionidae</taxon>
        <taxon>Diprioninae</taxon>
        <taxon>Neodiprion</taxon>
    </lineage>
</organism>
<evidence type="ECO:0000256" key="3">
    <source>
        <dbReference type="ARBA" id="ARBA00022692"/>
    </source>
</evidence>
<dbReference type="InterPro" id="IPR057074">
    <property type="entry name" value="IR75A_N"/>
</dbReference>
<feature type="signal peptide" evidence="9">
    <location>
        <begin position="1"/>
        <end position="19"/>
    </location>
</feature>
<keyword evidence="7" id="KW-0325">Glycoprotein</keyword>
<evidence type="ECO:0000256" key="1">
    <source>
        <dbReference type="ARBA" id="ARBA00004651"/>
    </source>
</evidence>
<keyword evidence="11" id="KW-1185">Reference proteome</keyword>
<feature type="domain" description="Ionotropic receptor 75a N-terminal" evidence="10">
    <location>
        <begin position="123"/>
        <end position="209"/>
    </location>
</feature>
<dbReference type="PANTHER" id="PTHR42643:SF39">
    <property type="entry name" value="IONOTROPIC RECEPTOR 56A-RELATED"/>
    <property type="match status" value="1"/>
</dbReference>
<comment type="subcellular location">
    <subcellularLocation>
        <location evidence="1">Cell membrane</location>
        <topology evidence="1">Multi-pass membrane protein</topology>
    </subcellularLocation>
</comment>
<protein>
    <submittedName>
        <fullName evidence="12">Uncharacterized protein LOC107220485 isoform X1</fullName>
    </submittedName>
</protein>